<reference evidence="1 2" key="1">
    <citation type="submission" date="2012-08" db="EMBL/GenBank/DDBJ databases">
        <title>Whole genome shotgun sequence of Kineosphaera limosa NBRC 100340.</title>
        <authorList>
            <person name="Yoshida I."/>
            <person name="Isaki S."/>
            <person name="Hosoyama A."/>
            <person name="Tsuchikane K."/>
            <person name="Katsumata H."/>
            <person name="Ando Y."/>
            <person name="Ohji S."/>
            <person name="Hamada M."/>
            <person name="Tamura T."/>
            <person name="Yamazoe A."/>
            <person name="Yamazaki S."/>
            <person name="Fujita N."/>
        </authorList>
    </citation>
    <scope>NUCLEOTIDE SEQUENCE [LARGE SCALE GENOMIC DNA]</scope>
    <source>
        <strain evidence="1 2">NBRC 100340</strain>
    </source>
</reference>
<dbReference type="EMBL" id="BAHD01000032">
    <property type="protein sequence ID" value="GAB96175.1"/>
    <property type="molecule type" value="Genomic_DNA"/>
</dbReference>
<dbReference type="AlphaFoldDB" id="K6WAE5"/>
<dbReference type="OrthoDB" id="7257056at2"/>
<comment type="caution">
    <text evidence="1">The sequence shown here is derived from an EMBL/GenBank/DDBJ whole genome shotgun (WGS) entry which is preliminary data.</text>
</comment>
<sequence>MPDVEVAVVFTERLGVERGAWARPNPGTLSLGAGHGRTLVDEIADHLGIDIITG</sequence>
<name>K6WAE5_9MICO</name>
<evidence type="ECO:0000313" key="2">
    <source>
        <dbReference type="Proteomes" id="UP000008366"/>
    </source>
</evidence>
<keyword evidence="2" id="KW-1185">Reference proteome</keyword>
<protein>
    <submittedName>
        <fullName evidence="1">Uncharacterized protein</fullName>
    </submittedName>
</protein>
<accession>K6WAE5</accession>
<dbReference type="RefSeq" id="WP_006592707.1">
    <property type="nucleotide sequence ID" value="NZ_BAHD01000032.1"/>
</dbReference>
<dbReference type="STRING" id="1184609.KILIM_032_00610"/>
<evidence type="ECO:0000313" key="1">
    <source>
        <dbReference type="EMBL" id="GAB96175.1"/>
    </source>
</evidence>
<proteinExistence type="predicted"/>
<dbReference type="Proteomes" id="UP000008366">
    <property type="component" value="Unassembled WGS sequence"/>
</dbReference>
<gene>
    <name evidence="1" type="ORF">KILIM_032_00610</name>
</gene>
<organism evidence="1 2">
    <name type="scientific">Kineosphaera limosa NBRC 100340</name>
    <dbReference type="NCBI Taxonomy" id="1184609"/>
    <lineage>
        <taxon>Bacteria</taxon>
        <taxon>Bacillati</taxon>
        <taxon>Actinomycetota</taxon>
        <taxon>Actinomycetes</taxon>
        <taxon>Micrococcales</taxon>
        <taxon>Dermatophilaceae</taxon>
        <taxon>Kineosphaera</taxon>
    </lineage>
</organism>